<name>A0A0F9F231_9ZZZZ</name>
<reference evidence="1" key="1">
    <citation type="journal article" date="2015" name="Nature">
        <title>Complex archaea that bridge the gap between prokaryotes and eukaryotes.</title>
        <authorList>
            <person name="Spang A."/>
            <person name="Saw J.H."/>
            <person name="Jorgensen S.L."/>
            <person name="Zaremba-Niedzwiedzka K."/>
            <person name="Martijn J."/>
            <person name="Lind A.E."/>
            <person name="van Eijk R."/>
            <person name="Schleper C."/>
            <person name="Guy L."/>
            <person name="Ettema T.J."/>
        </authorList>
    </citation>
    <scope>NUCLEOTIDE SEQUENCE</scope>
</reference>
<dbReference type="EMBL" id="LAZR01032303">
    <property type="protein sequence ID" value="KKL51285.1"/>
    <property type="molecule type" value="Genomic_DNA"/>
</dbReference>
<dbReference type="AlphaFoldDB" id="A0A0F9F231"/>
<gene>
    <name evidence="1" type="ORF">LCGC14_2297020</name>
</gene>
<comment type="caution">
    <text evidence="1">The sequence shown here is derived from an EMBL/GenBank/DDBJ whole genome shotgun (WGS) entry which is preliminary data.</text>
</comment>
<feature type="non-terminal residue" evidence="1">
    <location>
        <position position="1"/>
    </location>
</feature>
<sequence>VPDDISKYNITVTSSDGVYKSIKDPDWYSEDWHEKYNISIDMTAITGGANYYRENIKVDITGTNCSTNPNSTRVVFEPINVTVGFRYYNSSLTQIVLHTNQTMTTGVINKTLKLYCDGATTFTQANTTLYTNGRFGYQDFEENIAPATYGWSIGGSNTLTVSTDFAKEGSRSMKHVNADAQNYFDFNGSTIIDEIITFTFDWLMTTDTAYSAIQLSTSTSNTNAYIHMNVFNDGTFRYKIGAACCTTLFTHEANKWYTIKIVANTTSDTYSICFQNSTGPMTCVHNKATTGSTGIRSFIPYGSSGSPTEYFDRISLSVGTGMNQTTYWNLSAVSLDARETQPAAGDGKAPIVTLHSPDDHNWTSDSTPDFNFTYIDETNTTGSCTLWINGTKYGYNASIANNTRANFTANATIPDNAYYLWNITCSDGGNTNTSSRHISIDTTNPVIALNDPVDNFFWNGTTLIFNMTCTDMSPNTTINLLINSTGRDINNTVANNTKTPFASNGTHAEGDHLLWNGTCTDFVGNVDGIAYNDLYINYLMNGTVKNGAGTAVDNATVIIINQTSVTIRAKTSSNATGYW</sequence>
<accession>A0A0F9F231</accession>
<proteinExistence type="predicted"/>
<organism evidence="1">
    <name type="scientific">marine sediment metagenome</name>
    <dbReference type="NCBI Taxonomy" id="412755"/>
    <lineage>
        <taxon>unclassified sequences</taxon>
        <taxon>metagenomes</taxon>
        <taxon>ecological metagenomes</taxon>
    </lineage>
</organism>
<feature type="non-terminal residue" evidence="1">
    <location>
        <position position="579"/>
    </location>
</feature>
<protein>
    <submittedName>
        <fullName evidence="1">Uncharacterized protein</fullName>
    </submittedName>
</protein>
<evidence type="ECO:0000313" key="1">
    <source>
        <dbReference type="EMBL" id="KKL51285.1"/>
    </source>
</evidence>
<dbReference type="Gene3D" id="2.60.40.10">
    <property type="entry name" value="Immunoglobulins"/>
    <property type="match status" value="1"/>
</dbReference>
<dbReference type="InterPro" id="IPR013783">
    <property type="entry name" value="Ig-like_fold"/>
</dbReference>